<name>A0A5D3BB73_CUCMM</name>
<dbReference type="SUPFAM" id="SSF54001">
    <property type="entry name" value="Cysteine proteinases"/>
    <property type="match status" value="1"/>
</dbReference>
<dbReference type="AlphaFoldDB" id="A0A5D3BB73"/>
<evidence type="ECO:0000313" key="5">
    <source>
        <dbReference type="EMBL" id="KAA0054727.1"/>
    </source>
</evidence>
<dbReference type="GO" id="GO:0006508">
    <property type="term" value="P:proteolysis"/>
    <property type="evidence" value="ECO:0007669"/>
    <property type="project" value="UniProtKB-KW"/>
</dbReference>
<dbReference type="PROSITE" id="PS50600">
    <property type="entry name" value="ULP_PROTEASE"/>
    <property type="match status" value="1"/>
</dbReference>
<dbReference type="GO" id="GO:0008234">
    <property type="term" value="F:cysteine-type peptidase activity"/>
    <property type="evidence" value="ECO:0007669"/>
    <property type="project" value="InterPro"/>
</dbReference>
<dbReference type="InterPro" id="IPR003653">
    <property type="entry name" value="Peptidase_C48_C"/>
</dbReference>
<evidence type="ECO:0000256" key="2">
    <source>
        <dbReference type="ARBA" id="ARBA00022670"/>
    </source>
</evidence>
<sequence length="167" mass="19349">MDTRRSDNKKADWKDKTTHLNLWAEEDLEYYFNTAVGDFQEKPGWGNVNYVIGCINIKEHWLTIAADMRKCKIYVFDSMPNYVDKKLVDQALEMPAKCITSLAIAVGVDLHSKRFKYGPWPVLRSTTTLQRGRSLDCGIFYSKFIECLLTNADHDCLTVKNVKLFRQ</sequence>
<dbReference type="Proteomes" id="UP000321947">
    <property type="component" value="Unassembled WGS sequence"/>
</dbReference>
<dbReference type="Pfam" id="PF02902">
    <property type="entry name" value="Peptidase_C48"/>
    <property type="match status" value="1"/>
</dbReference>
<reference evidence="7 8" key="1">
    <citation type="submission" date="2019-08" db="EMBL/GenBank/DDBJ databases">
        <title>Draft genome sequences of two oriental melons (Cucumis melo L. var makuwa).</title>
        <authorList>
            <person name="Kwon S.-Y."/>
        </authorList>
    </citation>
    <scope>NUCLEOTIDE SEQUENCE [LARGE SCALE GENOMIC DNA]</scope>
    <source>
        <strain evidence="8">cv. Chang Bougi</strain>
        <strain evidence="7">cv. SW 3</strain>
        <tissue evidence="6">Leaf</tissue>
    </source>
</reference>
<dbReference type="EMBL" id="SSTD01020124">
    <property type="protein sequence ID" value="TYJ95618.1"/>
    <property type="molecule type" value="Genomic_DNA"/>
</dbReference>
<accession>A0A5D3BB73</accession>
<evidence type="ECO:0000313" key="6">
    <source>
        <dbReference type="EMBL" id="TYJ95618.1"/>
    </source>
</evidence>
<evidence type="ECO:0000313" key="8">
    <source>
        <dbReference type="Proteomes" id="UP000321947"/>
    </source>
</evidence>
<evidence type="ECO:0000313" key="7">
    <source>
        <dbReference type="Proteomes" id="UP000321393"/>
    </source>
</evidence>
<evidence type="ECO:0000256" key="3">
    <source>
        <dbReference type="ARBA" id="ARBA00022801"/>
    </source>
</evidence>
<dbReference type="EMBL" id="SSTE01008830">
    <property type="protein sequence ID" value="KAA0054727.1"/>
    <property type="molecule type" value="Genomic_DNA"/>
</dbReference>
<dbReference type="InterPro" id="IPR038765">
    <property type="entry name" value="Papain-like_cys_pep_sf"/>
</dbReference>
<dbReference type="OrthoDB" id="1834277at2759"/>
<comment type="caution">
    <text evidence="6">The sequence shown here is derived from an EMBL/GenBank/DDBJ whole genome shotgun (WGS) entry which is preliminary data.</text>
</comment>
<proteinExistence type="inferred from homology"/>
<dbReference type="Gene3D" id="3.40.395.10">
    <property type="entry name" value="Adenoviral Proteinase, Chain A"/>
    <property type="match status" value="1"/>
</dbReference>
<protein>
    <submittedName>
        <fullName evidence="6">Ulp1-like peptidase</fullName>
    </submittedName>
</protein>
<comment type="similarity">
    <text evidence="1">Belongs to the peptidase C48 family.</text>
</comment>
<feature type="domain" description="Ubiquitin-like protease family profile" evidence="4">
    <location>
        <begin position="1"/>
        <end position="148"/>
    </location>
</feature>
<evidence type="ECO:0000259" key="4">
    <source>
        <dbReference type="PROSITE" id="PS50600"/>
    </source>
</evidence>
<keyword evidence="3" id="KW-0378">Hydrolase</keyword>
<gene>
    <name evidence="6" type="ORF">E5676_scaffold104G00360</name>
    <name evidence="5" type="ORF">E6C27_scaffold24G005560</name>
</gene>
<keyword evidence="2" id="KW-0645">Protease</keyword>
<dbReference type="Proteomes" id="UP000321393">
    <property type="component" value="Unassembled WGS sequence"/>
</dbReference>
<evidence type="ECO:0000256" key="1">
    <source>
        <dbReference type="ARBA" id="ARBA00005234"/>
    </source>
</evidence>
<organism evidence="6 8">
    <name type="scientific">Cucumis melo var. makuwa</name>
    <name type="common">Oriental melon</name>
    <dbReference type="NCBI Taxonomy" id="1194695"/>
    <lineage>
        <taxon>Eukaryota</taxon>
        <taxon>Viridiplantae</taxon>
        <taxon>Streptophyta</taxon>
        <taxon>Embryophyta</taxon>
        <taxon>Tracheophyta</taxon>
        <taxon>Spermatophyta</taxon>
        <taxon>Magnoliopsida</taxon>
        <taxon>eudicotyledons</taxon>
        <taxon>Gunneridae</taxon>
        <taxon>Pentapetalae</taxon>
        <taxon>rosids</taxon>
        <taxon>fabids</taxon>
        <taxon>Cucurbitales</taxon>
        <taxon>Cucurbitaceae</taxon>
        <taxon>Benincaseae</taxon>
        <taxon>Cucumis</taxon>
    </lineage>
</organism>